<sequence>MGSRLHAGKMDTHDLFRRLGAGTKFNYQRFGKDAERFKVLRLQQKKGSTDPLTAIDFFSSGSHDIVNDEDDEKDLELEQESKSVKRKLKDEGKTSNSSQKKKKKEKASVMTEDEAIQWISSSEKKPIDLKDAKDQLSVKRLKQLHQEKVNQIRGQNKIHVHGTDIPDPVCTFNELQNEYQLDSKVLQNICTAGYESPTAIQMQAIPVMMHKREILACAPTGSGKTVAFCLPVITNLRKPVNKGFRALVMSPTRELAHQTYKELLSLVDGTGLRVHIIKKKDTVKKQGPKSKKVFDILVSTPNRLIYLLNQDPPALDLSTVEWLVVDESDKLFEDGKTGFREQLAAIFQACSSPALRRAFFSATCAPDVEKWCKLNLDNLVVVNIGARNSAAETVEQELLFVGAENGKLLAFRNLIRKGLNPPVLVFVQSIDRARELFHELVYEGINVDVIHANRTQQQRENVVKNFRLGKIWVLICTALLARGIDFKGVNLVVNYDFPTTAIEYIHRVGRTGRAGHKGKAITFFTEDDKPLIRTIATVIKQAGCPVPDYMTGFRKLETKQRRQLANAPPKRQSIRTTPQFVTQKGKGKGRKRKRKAGKKVEAAVAPKDGVTSQETTDNGNVVESLALEP</sequence>
<dbReference type="FunFam" id="3.40.50.300:FF:000759">
    <property type="entry name" value="probable ATP-dependent RNA helicase DDX52"/>
    <property type="match status" value="1"/>
</dbReference>
<evidence type="ECO:0000256" key="5">
    <source>
        <dbReference type="ARBA" id="ARBA00022840"/>
    </source>
</evidence>
<dbReference type="CDD" id="cd17957">
    <property type="entry name" value="DEADc_DDX52"/>
    <property type="match status" value="1"/>
</dbReference>
<feature type="region of interest" description="Disordered" evidence="11">
    <location>
        <begin position="81"/>
        <end position="108"/>
    </location>
</feature>
<evidence type="ECO:0000259" key="13">
    <source>
        <dbReference type="PROSITE" id="PS51194"/>
    </source>
</evidence>
<dbReference type="GO" id="GO:0005524">
    <property type="term" value="F:ATP binding"/>
    <property type="evidence" value="ECO:0007669"/>
    <property type="project" value="UniProtKB-UniRule"/>
</dbReference>
<evidence type="ECO:0000259" key="12">
    <source>
        <dbReference type="PROSITE" id="PS51192"/>
    </source>
</evidence>
<evidence type="ECO:0000256" key="9">
    <source>
        <dbReference type="ARBA" id="ARBA00047984"/>
    </source>
</evidence>
<keyword evidence="2 10" id="KW-0547">Nucleotide-binding</keyword>
<dbReference type="EC" id="3.6.4.13" evidence="10"/>
<keyword evidence="5 10" id="KW-0067">ATP-binding</keyword>
<dbReference type="Proteomes" id="UP000515152">
    <property type="component" value="Chromosome 4"/>
</dbReference>
<gene>
    <name evidence="15" type="primary">ddx52</name>
</gene>
<evidence type="ECO:0000256" key="6">
    <source>
        <dbReference type="ARBA" id="ARBA00022884"/>
    </source>
</evidence>
<dbReference type="InterPro" id="IPR044764">
    <property type="entry name" value="DDX52/Rok1_DEADc"/>
</dbReference>
<feature type="region of interest" description="Disordered" evidence="11">
    <location>
        <begin position="564"/>
        <end position="629"/>
    </location>
</feature>
<dbReference type="PROSITE" id="PS51194">
    <property type="entry name" value="HELICASE_CTER"/>
    <property type="match status" value="1"/>
</dbReference>
<dbReference type="InterPro" id="IPR027417">
    <property type="entry name" value="P-loop_NTPase"/>
</dbReference>
<organism evidence="14 15">
    <name type="scientific">Clupea harengus</name>
    <name type="common">Atlantic herring</name>
    <dbReference type="NCBI Taxonomy" id="7950"/>
    <lineage>
        <taxon>Eukaryota</taxon>
        <taxon>Metazoa</taxon>
        <taxon>Chordata</taxon>
        <taxon>Craniata</taxon>
        <taxon>Vertebrata</taxon>
        <taxon>Euteleostomi</taxon>
        <taxon>Actinopterygii</taxon>
        <taxon>Neopterygii</taxon>
        <taxon>Teleostei</taxon>
        <taxon>Clupei</taxon>
        <taxon>Clupeiformes</taxon>
        <taxon>Clupeoidei</taxon>
        <taxon>Clupeidae</taxon>
        <taxon>Clupea</taxon>
    </lineage>
</organism>
<feature type="compositionally biased region" description="Basic residues" evidence="11">
    <location>
        <begin position="585"/>
        <end position="597"/>
    </location>
</feature>
<comment type="similarity">
    <text evidence="8">Belongs to the DEAD box helicase family. DDX52/ROK1 subfamily.</text>
</comment>
<dbReference type="OrthoDB" id="360161at2759"/>
<dbReference type="GO" id="GO:0030490">
    <property type="term" value="P:maturation of SSU-rRNA"/>
    <property type="evidence" value="ECO:0007669"/>
    <property type="project" value="InterPro"/>
</dbReference>
<dbReference type="InterPro" id="IPR011545">
    <property type="entry name" value="DEAD/DEAH_box_helicase_dom"/>
</dbReference>
<dbReference type="SUPFAM" id="SSF52540">
    <property type="entry name" value="P-loop containing nucleoside triphosphate hydrolases"/>
    <property type="match status" value="1"/>
</dbReference>
<comment type="catalytic activity">
    <reaction evidence="9 10">
        <text>ATP + H2O = ADP + phosphate + H(+)</text>
        <dbReference type="Rhea" id="RHEA:13065"/>
        <dbReference type="ChEBI" id="CHEBI:15377"/>
        <dbReference type="ChEBI" id="CHEBI:15378"/>
        <dbReference type="ChEBI" id="CHEBI:30616"/>
        <dbReference type="ChEBI" id="CHEBI:43474"/>
        <dbReference type="ChEBI" id="CHEBI:456216"/>
        <dbReference type="EC" id="3.6.4.13"/>
    </reaction>
</comment>
<name>A0A6P3VUN2_CLUHA</name>
<dbReference type="Pfam" id="PF00271">
    <property type="entry name" value="Helicase_C"/>
    <property type="match status" value="1"/>
</dbReference>
<feature type="domain" description="Helicase ATP-binding" evidence="12">
    <location>
        <begin position="205"/>
        <end position="382"/>
    </location>
</feature>
<dbReference type="GO" id="GO:0005730">
    <property type="term" value="C:nucleolus"/>
    <property type="evidence" value="ECO:0007669"/>
    <property type="project" value="UniProtKB-SubCell"/>
</dbReference>
<evidence type="ECO:0000256" key="3">
    <source>
        <dbReference type="ARBA" id="ARBA00022801"/>
    </source>
</evidence>
<dbReference type="Gene3D" id="3.40.50.300">
    <property type="entry name" value="P-loop containing nucleotide triphosphate hydrolases"/>
    <property type="match status" value="2"/>
</dbReference>
<dbReference type="RefSeq" id="XP_012681620.2">
    <property type="nucleotide sequence ID" value="XM_012826166.3"/>
</dbReference>
<feature type="compositionally biased region" description="Polar residues" evidence="11">
    <location>
        <begin position="610"/>
        <end position="621"/>
    </location>
</feature>
<dbReference type="InterPro" id="IPR014001">
    <property type="entry name" value="Helicase_ATP-bd"/>
</dbReference>
<dbReference type="Pfam" id="PF00270">
    <property type="entry name" value="DEAD"/>
    <property type="match status" value="1"/>
</dbReference>
<evidence type="ECO:0000256" key="4">
    <source>
        <dbReference type="ARBA" id="ARBA00022806"/>
    </source>
</evidence>
<dbReference type="AlphaFoldDB" id="A0A6P3VUN2"/>
<evidence type="ECO:0000256" key="8">
    <source>
        <dbReference type="ARBA" id="ARBA00024355"/>
    </source>
</evidence>
<comment type="function">
    <text evidence="10">RNA helicase.</text>
</comment>
<proteinExistence type="inferred from homology"/>
<keyword evidence="3 10" id="KW-0378">Hydrolase</keyword>
<keyword evidence="7" id="KW-0539">Nucleus</keyword>
<dbReference type="GeneID" id="105899038"/>
<evidence type="ECO:0000256" key="10">
    <source>
        <dbReference type="RuleBase" id="RU365068"/>
    </source>
</evidence>
<keyword evidence="6 10" id="KW-0694">RNA-binding</keyword>
<dbReference type="GO" id="GO:0003723">
    <property type="term" value="F:RNA binding"/>
    <property type="evidence" value="ECO:0007669"/>
    <property type="project" value="UniProtKB-UniRule"/>
</dbReference>
<keyword evidence="4 10" id="KW-0347">Helicase</keyword>
<feature type="compositionally biased region" description="Basic and acidic residues" evidence="11">
    <location>
        <begin position="81"/>
        <end position="93"/>
    </location>
</feature>
<evidence type="ECO:0000256" key="11">
    <source>
        <dbReference type="SAM" id="MobiDB-lite"/>
    </source>
</evidence>
<dbReference type="KEGG" id="char:105899038"/>
<comment type="domain">
    <text evidence="10">The Q motif is unique to and characteristic of the DEAD box family of RNA helicases and controls ATP binding and hydrolysis.</text>
</comment>
<evidence type="ECO:0000256" key="2">
    <source>
        <dbReference type="ARBA" id="ARBA00022741"/>
    </source>
</evidence>
<evidence type="ECO:0000313" key="14">
    <source>
        <dbReference type="Proteomes" id="UP000515152"/>
    </source>
</evidence>
<keyword evidence="14" id="KW-1185">Reference proteome</keyword>
<reference evidence="15" key="1">
    <citation type="submission" date="2025-08" db="UniProtKB">
        <authorList>
            <consortium name="RefSeq"/>
        </authorList>
    </citation>
    <scope>IDENTIFICATION</scope>
</reference>
<dbReference type="CDD" id="cd18787">
    <property type="entry name" value="SF2_C_DEAD"/>
    <property type="match status" value="1"/>
</dbReference>
<evidence type="ECO:0000256" key="7">
    <source>
        <dbReference type="ARBA" id="ARBA00023242"/>
    </source>
</evidence>
<dbReference type="GO" id="GO:0003724">
    <property type="term" value="F:RNA helicase activity"/>
    <property type="evidence" value="ECO:0007669"/>
    <property type="project" value="UniProtKB-EC"/>
</dbReference>
<dbReference type="PROSITE" id="PS51192">
    <property type="entry name" value="HELICASE_ATP_BIND_1"/>
    <property type="match status" value="1"/>
</dbReference>
<dbReference type="SMART" id="SM00490">
    <property type="entry name" value="HELICc"/>
    <property type="match status" value="1"/>
</dbReference>
<dbReference type="CTD" id="11056"/>
<comment type="subcellular location">
    <subcellularLocation>
        <location evidence="1">Nucleus</location>
        <location evidence="1">Nucleolus</location>
    </subcellularLocation>
</comment>
<evidence type="ECO:0000256" key="1">
    <source>
        <dbReference type="ARBA" id="ARBA00004604"/>
    </source>
</evidence>
<evidence type="ECO:0000313" key="15">
    <source>
        <dbReference type="RefSeq" id="XP_012681620.2"/>
    </source>
</evidence>
<dbReference type="PANTHER" id="PTHR24031">
    <property type="entry name" value="RNA HELICASE"/>
    <property type="match status" value="1"/>
</dbReference>
<dbReference type="InterPro" id="IPR001650">
    <property type="entry name" value="Helicase_C-like"/>
</dbReference>
<accession>A0A6P3VUN2</accession>
<feature type="domain" description="Helicase C-terminal" evidence="13">
    <location>
        <begin position="393"/>
        <end position="554"/>
    </location>
</feature>
<dbReference type="GO" id="GO:0016787">
    <property type="term" value="F:hydrolase activity"/>
    <property type="evidence" value="ECO:0007669"/>
    <property type="project" value="UniProtKB-KW"/>
</dbReference>
<dbReference type="SMART" id="SM00487">
    <property type="entry name" value="DEXDc"/>
    <property type="match status" value="1"/>
</dbReference>
<protein>
    <recommendedName>
        <fullName evidence="10">ATP-dependent RNA helicase</fullName>
        <ecNumber evidence="10">3.6.4.13</ecNumber>
    </recommendedName>
</protein>